<dbReference type="CDD" id="cd00093">
    <property type="entry name" value="HTH_XRE"/>
    <property type="match status" value="1"/>
</dbReference>
<dbReference type="Proteomes" id="UP001170023">
    <property type="component" value="Unassembled WGS sequence"/>
</dbReference>
<feature type="domain" description="HTH cro/C1-type" evidence="1">
    <location>
        <begin position="4"/>
        <end position="58"/>
    </location>
</feature>
<dbReference type="SUPFAM" id="SSF47413">
    <property type="entry name" value="lambda repressor-like DNA-binding domains"/>
    <property type="match status" value="1"/>
</dbReference>
<evidence type="ECO:0000259" key="1">
    <source>
        <dbReference type="PROSITE" id="PS50943"/>
    </source>
</evidence>
<accession>A0AAW7WRB5</accession>
<name>A0AAW7WRB5_9BACE</name>
<evidence type="ECO:0000313" key="2">
    <source>
        <dbReference type="EMBL" id="MDO6359715.1"/>
    </source>
</evidence>
<dbReference type="RefSeq" id="WP_195291630.1">
    <property type="nucleotide sequence ID" value="NZ_JAUONJ010000020.1"/>
</dbReference>
<dbReference type="PROSITE" id="PS50943">
    <property type="entry name" value="HTH_CROC1"/>
    <property type="match status" value="1"/>
</dbReference>
<reference evidence="2" key="1">
    <citation type="submission" date="2023-07" db="EMBL/GenBank/DDBJ databases">
        <title>Whole Genome Sequencing of Colonoscopy isolates.</title>
        <authorList>
            <person name="Surve S.V."/>
            <person name="Valls R.A."/>
            <person name="Barrak K.E."/>
            <person name="Gardner T.B."/>
            <person name="O'Toole G.A."/>
        </authorList>
    </citation>
    <scope>NUCLEOTIDE SEQUENCE</scope>
    <source>
        <strain evidence="2">GP0119</strain>
    </source>
</reference>
<dbReference type="InterPro" id="IPR001387">
    <property type="entry name" value="Cro/C1-type_HTH"/>
</dbReference>
<dbReference type="Gene3D" id="1.10.260.40">
    <property type="entry name" value="lambda repressor-like DNA-binding domains"/>
    <property type="match status" value="1"/>
</dbReference>
<dbReference type="GO" id="GO:0003677">
    <property type="term" value="F:DNA binding"/>
    <property type="evidence" value="ECO:0007669"/>
    <property type="project" value="InterPro"/>
</dbReference>
<dbReference type="EMBL" id="JAUONL010000021">
    <property type="protein sequence ID" value="MDO6359715.1"/>
    <property type="molecule type" value="Genomic_DNA"/>
</dbReference>
<protein>
    <submittedName>
        <fullName evidence="2">Helix-turn-helix transcriptional regulator</fullName>
    </submittedName>
</protein>
<proteinExistence type="predicted"/>
<gene>
    <name evidence="2" type="ORF">Q4469_18895</name>
</gene>
<dbReference type="InterPro" id="IPR010982">
    <property type="entry name" value="Lambda_DNA-bd_dom_sf"/>
</dbReference>
<sequence>MNRIKKILEVKGMSQTDLAHRLGKSFNTVNLYAANKVQPPLPVLYQIADILKVDVRDLLIPNKM</sequence>
<dbReference type="Pfam" id="PF13443">
    <property type="entry name" value="HTH_26"/>
    <property type="match status" value="1"/>
</dbReference>
<evidence type="ECO:0000313" key="3">
    <source>
        <dbReference type="Proteomes" id="UP001170023"/>
    </source>
</evidence>
<comment type="caution">
    <text evidence="2">The sequence shown here is derived from an EMBL/GenBank/DDBJ whole genome shotgun (WGS) entry which is preliminary data.</text>
</comment>
<dbReference type="AlphaFoldDB" id="A0AAW7WRB5"/>
<dbReference type="SMART" id="SM00530">
    <property type="entry name" value="HTH_XRE"/>
    <property type="match status" value="1"/>
</dbReference>
<organism evidence="2 3">
    <name type="scientific">Bacteroides caccae</name>
    <dbReference type="NCBI Taxonomy" id="47678"/>
    <lineage>
        <taxon>Bacteria</taxon>
        <taxon>Pseudomonadati</taxon>
        <taxon>Bacteroidota</taxon>
        <taxon>Bacteroidia</taxon>
        <taxon>Bacteroidales</taxon>
        <taxon>Bacteroidaceae</taxon>
        <taxon>Bacteroides</taxon>
    </lineage>
</organism>